<dbReference type="PANTHER" id="PTHR21726">
    <property type="entry name" value="PHOSPHATIDYLINOSITOL N-ACETYLGLUCOSAMINYLTRANSFERASE SUBUNIT P DOWN SYNDROME CRITICAL REGION PROTEIN 5 -RELATED"/>
    <property type="match status" value="1"/>
</dbReference>
<evidence type="ECO:0000256" key="1">
    <source>
        <dbReference type="SAM" id="MobiDB-lite"/>
    </source>
</evidence>
<feature type="region of interest" description="Disordered" evidence="1">
    <location>
        <begin position="511"/>
        <end position="532"/>
    </location>
</feature>
<dbReference type="Pfam" id="PF14383">
    <property type="entry name" value="VARLMGL"/>
    <property type="match status" value="1"/>
</dbReference>
<feature type="region of interest" description="Disordered" evidence="1">
    <location>
        <begin position="152"/>
        <end position="208"/>
    </location>
</feature>
<name>A0A6A6MN72_HEVBR</name>
<feature type="region of interest" description="Disordered" evidence="1">
    <location>
        <begin position="77"/>
        <end position="117"/>
    </location>
</feature>
<feature type="compositionally biased region" description="Basic and acidic residues" evidence="1">
    <location>
        <begin position="94"/>
        <end position="117"/>
    </location>
</feature>
<feature type="region of interest" description="Disordered" evidence="1">
    <location>
        <begin position="373"/>
        <end position="394"/>
    </location>
</feature>
<dbReference type="InterPro" id="IPR032795">
    <property type="entry name" value="DUF3741-assoc"/>
</dbReference>
<proteinExistence type="predicted"/>
<gene>
    <name evidence="3" type="ORF">GH714_013411</name>
</gene>
<sequence length="1002" mass="110613">MAIQLCSDNSAGISPRISFSHDLCLSDIVPVEQHPLRSNSVGSIDFDFCTRKSFDQESSPADELFSDGKILPTEIKKKTAPAKQMDKSSPPLHALREDISSKKETMKEVKGASDELAEEKQTSKSFWRFKRSSSLNCVSGYGRSLCPLPLLSRSNSTGSVPSSVKRVPMSRESSSNHKQHKQAFMKHQSSSSSTSYQKPPLKKNYGSYGNGVRVNPVLNVPSGNLFGLARAKQSSKNFGGDEKMPKTKSHLIADENSKGFPNVKKNGNRSDSALPKHEMRAAGLVARLMGLESLPAVHRDKHKKVSNSPPCEVKEEKFDNCNIVSEIELLNSEKGSTKVESRPPKLQKTGQFERTAVTRFGAEALQIRNVLSRGRKHHHPKLASSVKSPRISSSRNLSRASRLIDAATRILEPGLQATNRAKCAITYSSSTNYVPKNEVSMDGMRLGVRSPDLLKQQRNDVNYNVDVDKSLMGQSSFKNCGNLPDVVESRPPVEDQPFVCRSSAANVANNSLQGLERIKPRPPISSPEQGRDVAYQRNHQCRPQKDEQSSIAFRERTATRNEISVGKGRIPPKAKLNNLQSQRASSAANAITGAKDFVALNRNLSGRTRPRVSTKADNYMVDRERRFCSRRDDSLSQLRTTVRKRRTVNLNPQFDSTGLVSSTAMRQKNVKCDFVSGKELEHNAHNADRACIKTRSTGQGEGNRTHGNKDNDVVSFTFNSPLRHKNFIAPGRKETSDHIDKNASHQRTSLQRQLPLRGDTLGALLEQKLKELTSQEEDELINGGNNPKRSTAMILQELISALTAQQPFSPDGHMFSAETTFQTVGRIGGTSVGFSHDGDHLSPGSVLEASFSNDSCISSSLDDSSGRRLLYDSVDYSYDQLQPIETDTDLLDSATSTMMGSRLTYAKEVILNAELLFGTASRRNSDRTKSFLIGPILFDELETVAGALWTNFICLGFEESKEGSKDSQVRRFLIDFVIECLDSNIAGTVTPDSKHGEESPYA</sequence>
<feature type="domain" description="DUF3741" evidence="2">
    <location>
        <begin position="276"/>
        <end position="299"/>
    </location>
</feature>
<dbReference type="EMBL" id="JAAGAX010000005">
    <property type="protein sequence ID" value="KAF2313788.1"/>
    <property type="molecule type" value="Genomic_DNA"/>
</dbReference>
<feature type="compositionally biased region" description="Low complexity" evidence="1">
    <location>
        <begin position="384"/>
        <end position="394"/>
    </location>
</feature>
<comment type="caution">
    <text evidence="3">The sequence shown here is derived from an EMBL/GenBank/DDBJ whole genome shotgun (WGS) entry which is preliminary data.</text>
</comment>
<dbReference type="AlphaFoldDB" id="A0A6A6MN72"/>
<feature type="region of interest" description="Disordered" evidence="1">
    <location>
        <begin position="729"/>
        <end position="750"/>
    </location>
</feature>
<keyword evidence="4" id="KW-1185">Reference proteome</keyword>
<evidence type="ECO:0000259" key="2">
    <source>
        <dbReference type="Pfam" id="PF14383"/>
    </source>
</evidence>
<evidence type="ECO:0000313" key="3">
    <source>
        <dbReference type="EMBL" id="KAF2313788.1"/>
    </source>
</evidence>
<dbReference type="Proteomes" id="UP000467840">
    <property type="component" value="Chromosome 15"/>
</dbReference>
<feature type="compositionally biased region" description="Basic and acidic residues" evidence="1">
    <location>
        <begin position="731"/>
        <end position="743"/>
    </location>
</feature>
<accession>A0A6A6MN72</accession>
<protein>
    <recommendedName>
        <fullName evidence="2">DUF3741 domain-containing protein</fullName>
    </recommendedName>
</protein>
<organism evidence="3 4">
    <name type="scientific">Hevea brasiliensis</name>
    <name type="common">Para rubber tree</name>
    <name type="synonym">Siphonia brasiliensis</name>
    <dbReference type="NCBI Taxonomy" id="3981"/>
    <lineage>
        <taxon>Eukaryota</taxon>
        <taxon>Viridiplantae</taxon>
        <taxon>Streptophyta</taxon>
        <taxon>Embryophyta</taxon>
        <taxon>Tracheophyta</taxon>
        <taxon>Spermatophyta</taxon>
        <taxon>Magnoliopsida</taxon>
        <taxon>eudicotyledons</taxon>
        <taxon>Gunneridae</taxon>
        <taxon>Pentapetalae</taxon>
        <taxon>rosids</taxon>
        <taxon>fabids</taxon>
        <taxon>Malpighiales</taxon>
        <taxon>Euphorbiaceae</taxon>
        <taxon>Crotonoideae</taxon>
        <taxon>Micrandreae</taxon>
        <taxon>Hevea</taxon>
    </lineage>
</organism>
<dbReference type="PANTHER" id="PTHR21726:SF61">
    <property type="entry name" value="DNAA INITIATOR-ASSOCIATING PROTEIN"/>
    <property type="match status" value="1"/>
</dbReference>
<reference evidence="3 4" key="1">
    <citation type="journal article" date="2020" name="Mol. Plant">
        <title>The Chromosome-Based Rubber Tree Genome Provides New Insights into Spurge Genome Evolution and Rubber Biosynthesis.</title>
        <authorList>
            <person name="Liu J."/>
            <person name="Shi C."/>
            <person name="Shi C.C."/>
            <person name="Li W."/>
            <person name="Zhang Q.J."/>
            <person name="Zhang Y."/>
            <person name="Li K."/>
            <person name="Lu H.F."/>
            <person name="Shi C."/>
            <person name="Zhu S.T."/>
            <person name="Xiao Z.Y."/>
            <person name="Nan H."/>
            <person name="Yue Y."/>
            <person name="Zhu X.G."/>
            <person name="Wu Y."/>
            <person name="Hong X.N."/>
            <person name="Fan G.Y."/>
            <person name="Tong Y."/>
            <person name="Zhang D."/>
            <person name="Mao C.L."/>
            <person name="Liu Y.L."/>
            <person name="Hao S.J."/>
            <person name="Liu W.Q."/>
            <person name="Lv M.Q."/>
            <person name="Zhang H.B."/>
            <person name="Liu Y."/>
            <person name="Hu-Tang G.R."/>
            <person name="Wang J.P."/>
            <person name="Wang J.H."/>
            <person name="Sun Y.H."/>
            <person name="Ni S.B."/>
            <person name="Chen W.B."/>
            <person name="Zhang X.C."/>
            <person name="Jiao Y.N."/>
            <person name="Eichler E.E."/>
            <person name="Li G.H."/>
            <person name="Liu X."/>
            <person name="Gao L.Z."/>
        </authorList>
    </citation>
    <scope>NUCLEOTIDE SEQUENCE [LARGE SCALE GENOMIC DNA]</scope>
    <source>
        <strain evidence="4">cv. GT1</strain>
        <tissue evidence="3">Leaf</tissue>
    </source>
</reference>
<evidence type="ECO:0000313" key="4">
    <source>
        <dbReference type="Proteomes" id="UP000467840"/>
    </source>
</evidence>